<comment type="caution">
    <text evidence="1">The sequence shown here is derived from an EMBL/GenBank/DDBJ whole genome shotgun (WGS) entry which is preliminary data.</text>
</comment>
<evidence type="ECO:0008006" key="3">
    <source>
        <dbReference type="Google" id="ProtNLM"/>
    </source>
</evidence>
<name>A0ABW2ZV28_9ACTN</name>
<protein>
    <recommendedName>
        <fullName evidence="3">SUKH-3 immunity protein</fullName>
    </recommendedName>
</protein>
<proteinExistence type="predicted"/>
<organism evidence="1 2">
    <name type="scientific">Micromonospora azadirachtae</name>
    <dbReference type="NCBI Taxonomy" id="1970735"/>
    <lineage>
        <taxon>Bacteria</taxon>
        <taxon>Bacillati</taxon>
        <taxon>Actinomycetota</taxon>
        <taxon>Actinomycetes</taxon>
        <taxon>Micromonosporales</taxon>
        <taxon>Micromonosporaceae</taxon>
        <taxon>Micromonospora</taxon>
    </lineage>
</organism>
<dbReference type="EMBL" id="JBHTHM010000009">
    <property type="protein sequence ID" value="MFD0782485.1"/>
    <property type="molecule type" value="Genomic_DNA"/>
</dbReference>
<accession>A0ABW2ZV28</accession>
<gene>
    <name evidence="1" type="ORF">ACFQZ8_00880</name>
</gene>
<sequence length="199" mass="21532">MWLDVPPVSQSRGAWQKARIPDEVIDRVEAYQARWGGLVLPSAPGMPEDAAGPRMLSVDTPEWEDTSAPQGWFFEAGPQRSAVPYAFLIGPDGTFGIAGGDDGQWVPLHRSIDGWVEALALAYAAMQVADTVTRLTGSAVGQLDLTAMQPVAAVGGITNGWWYRPGLLVAVYSGESELFARTAYRTAYLYAGDIDDQWV</sequence>
<dbReference type="Proteomes" id="UP001597053">
    <property type="component" value="Unassembled WGS sequence"/>
</dbReference>
<reference evidence="2" key="1">
    <citation type="journal article" date="2019" name="Int. J. Syst. Evol. Microbiol.">
        <title>The Global Catalogue of Microorganisms (GCM) 10K type strain sequencing project: providing services to taxonomists for standard genome sequencing and annotation.</title>
        <authorList>
            <consortium name="The Broad Institute Genomics Platform"/>
            <consortium name="The Broad Institute Genome Sequencing Center for Infectious Disease"/>
            <person name="Wu L."/>
            <person name="Ma J."/>
        </authorList>
    </citation>
    <scope>NUCLEOTIDE SEQUENCE [LARGE SCALE GENOMIC DNA]</scope>
    <source>
        <strain evidence="2">JCM 32148</strain>
    </source>
</reference>
<keyword evidence="2" id="KW-1185">Reference proteome</keyword>
<evidence type="ECO:0000313" key="2">
    <source>
        <dbReference type="Proteomes" id="UP001597053"/>
    </source>
</evidence>
<evidence type="ECO:0000313" key="1">
    <source>
        <dbReference type="EMBL" id="MFD0782485.1"/>
    </source>
</evidence>